<organism evidence="1 2">
    <name type="scientific">Phytophthora nicotianae (strain INRA-310)</name>
    <name type="common">Phytophthora parasitica</name>
    <dbReference type="NCBI Taxonomy" id="761204"/>
    <lineage>
        <taxon>Eukaryota</taxon>
        <taxon>Sar</taxon>
        <taxon>Stramenopiles</taxon>
        <taxon>Oomycota</taxon>
        <taxon>Peronosporomycetes</taxon>
        <taxon>Peronosporales</taxon>
        <taxon>Peronosporaceae</taxon>
        <taxon>Phytophthora</taxon>
    </lineage>
</organism>
<dbReference type="RefSeq" id="XP_008898464.1">
    <property type="nucleotide sequence ID" value="XM_008900216.1"/>
</dbReference>
<protein>
    <recommendedName>
        <fullName evidence="3">FAR1 domain-containing protein</fullName>
    </recommendedName>
</protein>
<dbReference type="VEuPathDB" id="FungiDB:PPTG_06315"/>
<dbReference type="OMA" id="ECHESWE"/>
<reference evidence="1 2" key="2">
    <citation type="submission" date="2013-11" db="EMBL/GenBank/DDBJ databases">
        <title>The Genome Sequence of Phytophthora parasitica INRA-310.</title>
        <authorList>
            <consortium name="The Broad Institute Genomics Platform"/>
            <person name="Russ C."/>
            <person name="Tyler B."/>
            <person name="Panabieres F."/>
            <person name="Shan W."/>
            <person name="Tripathy S."/>
            <person name="Grunwald N."/>
            <person name="Machado M."/>
            <person name="Johnson C.S."/>
            <person name="Arredondo F."/>
            <person name="Hong C."/>
            <person name="Coffey M."/>
            <person name="Young S.K."/>
            <person name="Zeng Q."/>
            <person name="Gargeya S."/>
            <person name="Fitzgerald M."/>
            <person name="Abouelleil A."/>
            <person name="Alvarado L."/>
            <person name="Chapman S.B."/>
            <person name="Gainer-Dewar J."/>
            <person name="Goldberg J."/>
            <person name="Griggs A."/>
            <person name="Gujja S."/>
            <person name="Hansen M."/>
            <person name="Howarth C."/>
            <person name="Imamovic A."/>
            <person name="Ireland A."/>
            <person name="Larimer J."/>
            <person name="McCowan C."/>
            <person name="Murphy C."/>
            <person name="Pearson M."/>
            <person name="Poon T.W."/>
            <person name="Priest M."/>
            <person name="Roberts A."/>
            <person name="Saif S."/>
            <person name="Shea T."/>
            <person name="Sykes S."/>
            <person name="Wortman J."/>
            <person name="Nusbaum C."/>
            <person name="Birren B."/>
        </authorList>
    </citation>
    <scope>NUCLEOTIDE SEQUENCE [LARGE SCALE GENOMIC DNA]</scope>
    <source>
        <strain evidence="1 2">INRA-310</strain>
    </source>
</reference>
<sequence length="158" mass="17646">MSESKPEVHVPSTGMWEYSPIAKECHESWEAFKEYLVVCQEDTHQLFRLRSSTSVARCNAEIQGQARAGANGGGTSGRSTGQRKSYFGKSMECKAGIKAAVTWNKEERKFMVRVTGSSTSHNHRIDRTVYENHPSARRVEDPILFAFVDVMQSSGSNP</sequence>
<evidence type="ECO:0000313" key="1">
    <source>
        <dbReference type="EMBL" id="ETN16087.1"/>
    </source>
</evidence>
<name>W2QSA8_PHYN3</name>
<dbReference type="AlphaFoldDB" id="W2QSA8"/>
<dbReference type="InterPro" id="IPR052579">
    <property type="entry name" value="Zinc_finger_SWIM"/>
</dbReference>
<dbReference type="STRING" id="761204.W2QSA8"/>
<evidence type="ECO:0000313" key="2">
    <source>
        <dbReference type="Proteomes" id="UP000018817"/>
    </source>
</evidence>
<dbReference type="EMBL" id="KI669569">
    <property type="protein sequence ID" value="ETN16087.1"/>
    <property type="molecule type" value="Genomic_DNA"/>
</dbReference>
<dbReference type="PANTHER" id="PTHR31569:SF4">
    <property type="entry name" value="SWIM-TYPE DOMAIN-CONTAINING PROTEIN"/>
    <property type="match status" value="1"/>
</dbReference>
<dbReference type="PANTHER" id="PTHR31569">
    <property type="entry name" value="SWIM-TYPE DOMAIN-CONTAINING PROTEIN"/>
    <property type="match status" value="1"/>
</dbReference>
<gene>
    <name evidence="1" type="ORF">PPTG_06315</name>
</gene>
<evidence type="ECO:0008006" key="3">
    <source>
        <dbReference type="Google" id="ProtNLM"/>
    </source>
</evidence>
<proteinExistence type="predicted"/>
<dbReference type="GeneID" id="20176293"/>
<dbReference type="Proteomes" id="UP000018817">
    <property type="component" value="Unassembled WGS sequence"/>
</dbReference>
<accession>W2QSA8</accession>
<reference evidence="2" key="1">
    <citation type="submission" date="2011-12" db="EMBL/GenBank/DDBJ databases">
        <authorList>
            <consortium name="The Broad Institute Genome Sequencing Platform"/>
            <person name="Russ C."/>
            <person name="Tyler B."/>
            <person name="Panabieres F."/>
            <person name="Shan W."/>
            <person name="Tripathy S."/>
            <person name="Grunwald N."/>
            <person name="Machado M."/>
            <person name="Young S.K."/>
            <person name="Zeng Q."/>
            <person name="Gargeya S."/>
            <person name="Fitzgerald M."/>
            <person name="Haas B."/>
            <person name="Abouelleil A."/>
            <person name="Alvarado L."/>
            <person name="Arachchi H.M."/>
            <person name="Berlin A."/>
            <person name="Chapman S.B."/>
            <person name="Gearin G."/>
            <person name="Goldberg J."/>
            <person name="Griggs A."/>
            <person name="Gujja S."/>
            <person name="Hansen M."/>
            <person name="Heiman D."/>
            <person name="Howarth C."/>
            <person name="Larimer J."/>
            <person name="Lui A."/>
            <person name="MacDonald P.J.P."/>
            <person name="McCowen C."/>
            <person name="Montmayeur A."/>
            <person name="Murphy C."/>
            <person name="Neiman D."/>
            <person name="Pearson M."/>
            <person name="Priest M."/>
            <person name="Roberts A."/>
            <person name="Saif S."/>
            <person name="Shea T."/>
            <person name="Sisk P."/>
            <person name="Stolte C."/>
            <person name="Sykes S."/>
            <person name="Wortman J."/>
            <person name="Nusbaum C."/>
            <person name="Birren B."/>
        </authorList>
    </citation>
    <scope>NUCLEOTIDE SEQUENCE [LARGE SCALE GENOMIC DNA]</scope>
    <source>
        <strain evidence="2">INRA-310</strain>
    </source>
</reference>